<evidence type="ECO:0000313" key="4">
    <source>
        <dbReference type="EMBL" id="SMH49479.1"/>
    </source>
</evidence>
<keyword evidence="2" id="KW-1133">Transmembrane helix</keyword>
<dbReference type="AlphaFoldDB" id="A0A1X7PG38"/>
<dbReference type="OrthoDB" id="3776409at2"/>
<dbReference type="Proteomes" id="UP000193711">
    <property type="component" value="Unassembled WGS sequence"/>
</dbReference>
<evidence type="ECO:0000256" key="3">
    <source>
        <dbReference type="SAM" id="SignalP"/>
    </source>
</evidence>
<keyword evidence="2" id="KW-0472">Membrane</keyword>
<organism evidence="4 5">
    <name type="scientific">Rathayibacter oskolensis</name>
    <dbReference type="NCBI Taxonomy" id="1891671"/>
    <lineage>
        <taxon>Bacteria</taxon>
        <taxon>Bacillati</taxon>
        <taxon>Actinomycetota</taxon>
        <taxon>Actinomycetes</taxon>
        <taxon>Micrococcales</taxon>
        <taxon>Microbacteriaceae</taxon>
        <taxon>Rathayibacter</taxon>
    </lineage>
</organism>
<dbReference type="STRING" id="1891671.SAMN06295885_3328"/>
<dbReference type="RefSeq" id="WP_085477708.1">
    <property type="nucleotide sequence ID" value="NZ_FXBM01000003.1"/>
</dbReference>
<protein>
    <recommendedName>
        <fullName evidence="6">Cellulose synthase subunit</fullName>
    </recommendedName>
</protein>
<evidence type="ECO:0008006" key="6">
    <source>
        <dbReference type="Google" id="ProtNLM"/>
    </source>
</evidence>
<keyword evidence="5" id="KW-1185">Reference proteome</keyword>
<feature type="chain" id="PRO_5010880849" description="Cellulose synthase subunit" evidence="3">
    <location>
        <begin position="34"/>
        <end position="705"/>
    </location>
</feature>
<sequence>MLFSPLRRRALAAAVVPAICVALTLGAASSASAADFVDPATGAVVEAAASGATITVTAGAALEYLTLPVADGVTPTRVIATLEAFEPLTGSLAVIVSGRTVQTLDASTATTLDLPIQPGDVVDGVLAIGFQLNGATGSSGALCEVEGRSLTVSGIGVVGDGLPAAPTTVGDFFPDAITAVSIVVPDGADDALRAAGLSAAASLASRYPSGVAITVSEESAVDGRPDLDAAQGRVVRFEAGDGDVVTSIGDDSGVPALTLSGAEGDLATAGAALGSDYAGLASSATTTGLSQKMTPSSSLEHTLADFGADRIALGSTGAAASYTTITQSAFGGPVSSVELELVGTHSAIPEGVTATANVYWNDFLIGSSVLGTETAVDMELSVPTGQLGSSNGLSVRLSAVRESDGLCIGSADSVPIEFFVDGASSTVTGVRGESAAPGFGRFPQAFGGELAVAFGESATGADALRSAGDLVTALQRVDSSPLAVSVVGLDDFADSDRSGLIVGAGAEEAESLRTPLRLAEFTAIDSSSLDYGVGTDAPYAALEAFTTEGRDLVLLGGWSPDGDATASSALQSSIGAYAAEEGWTSLSGNLAVTGSATTEPVQIDSNEITPQAEVKDDYSSYAIWFVVAIVVIGLLILLGWLARRRRARAVAAYVDAQERAEAEAAAGLQTTTPEAAAGPQAPEASHGAHAADPTPPARPGTPSSD</sequence>
<proteinExistence type="predicted"/>
<feature type="transmembrane region" description="Helical" evidence="2">
    <location>
        <begin position="621"/>
        <end position="642"/>
    </location>
</feature>
<feature type="signal peptide" evidence="3">
    <location>
        <begin position="1"/>
        <end position="33"/>
    </location>
</feature>
<accession>A0A1X7PG38</accession>
<name>A0A1X7PG38_9MICO</name>
<feature type="compositionally biased region" description="Low complexity" evidence="1">
    <location>
        <begin position="663"/>
        <end position="684"/>
    </location>
</feature>
<keyword evidence="2" id="KW-0812">Transmembrane</keyword>
<gene>
    <name evidence="4" type="ORF">SAMN06295885_3328</name>
</gene>
<feature type="region of interest" description="Disordered" evidence="1">
    <location>
        <begin position="662"/>
        <end position="705"/>
    </location>
</feature>
<reference evidence="5" key="1">
    <citation type="submission" date="2017-04" db="EMBL/GenBank/DDBJ databases">
        <authorList>
            <person name="Varghese N."/>
            <person name="Submissions S."/>
        </authorList>
    </citation>
    <scope>NUCLEOTIDE SEQUENCE [LARGE SCALE GENOMIC DNA]</scope>
    <source>
        <strain evidence="5">VKM Ac-2121</strain>
    </source>
</reference>
<evidence type="ECO:0000256" key="1">
    <source>
        <dbReference type="SAM" id="MobiDB-lite"/>
    </source>
</evidence>
<evidence type="ECO:0000313" key="5">
    <source>
        <dbReference type="Proteomes" id="UP000193711"/>
    </source>
</evidence>
<dbReference type="EMBL" id="FXBM01000003">
    <property type="protein sequence ID" value="SMH49479.1"/>
    <property type="molecule type" value="Genomic_DNA"/>
</dbReference>
<keyword evidence="3" id="KW-0732">Signal</keyword>
<evidence type="ECO:0000256" key="2">
    <source>
        <dbReference type="SAM" id="Phobius"/>
    </source>
</evidence>